<keyword evidence="3 10" id="KW-1134">Transmembrane beta strand</keyword>
<dbReference type="SUPFAM" id="SSF56935">
    <property type="entry name" value="Porins"/>
    <property type="match status" value="1"/>
</dbReference>
<dbReference type="InterPro" id="IPR037066">
    <property type="entry name" value="Plug_dom_sf"/>
</dbReference>
<comment type="caution">
    <text evidence="14">The sequence shown here is derived from an EMBL/GenBank/DDBJ whole genome shotgun (WGS) entry which is preliminary data.</text>
</comment>
<dbReference type="InterPro" id="IPR036942">
    <property type="entry name" value="Beta-barrel_TonB_sf"/>
</dbReference>
<evidence type="ECO:0000256" key="7">
    <source>
        <dbReference type="ARBA" id="ARBA00023136"/>
    </source>
</evidence>
<evidence type="ECO:0000259" key="13">
    <source>
        <dbReference type="Pfam" id="PF07715"/>
    </source>
</evidence>
<dbReference type="OrthoDB" id="9795928at2"/>
<dbReference type="InterPro" id="IPR008969">
    <property type="entry name" value="CarboxyPept-like_regulatory"/>
</dbReference>
<dbReference type="Gene3D" id="2.170.130.10">
    <property type="entry name" value="TonB-dependent receptor, plug domain"/>
    <property type="match status" value="1"/>
</dbReference>
<gene>
    <name evidence="14" type="ORF">C7T94_07715</name>
</gene>
<dbReference type="PROSITE" id="PS52016">
    <property type="entry name" value="TONB_DEPENDENT_REC_3"/>
    <property type="match status" value="1"/>
</dbReference>
<reference evidence="14 15" key="1">
    <citation type="submission" date="2018-03" db="EMBL/GenBank/DDBJ databases">
        <authorList>
            <person name="Keele B.F."/>
        </authorList>
    </citation>
    <scope>NUCLEOTIDE SEQUENCE [LARGE SCALE GENOMIC DNA]</scope>
    <source>
        <strain evidence="14 15">YL28-9</strain>
    </source>
</reference>
<keyword evidence="4 10" id="KW-0812">Transmembrane</keyword>
<dbReference type="SUPFAM" id="SSF49464">
    <property type="entry name" value="Carboxypeptidase regulatory domain-like"/>
    <property type="match status" value="1"/>
</dbReference>
<keyword evidence="7 10" id="KW-0472">Membrane</keyword>
<keyword evidence="6 11" id="KW-0798">TonB box</keyword>
<organism evidence="14 15">
    <name type="scientific">Pedobacter yulinensis</name>
    <dbReference type="NCBI Taxonomy" id="2126353"/>
    <lineage>
        <taxon>Bacteria</taxon>
        <taxon>Pseudomonadati</taxon>
        <taxon>Bacteroidota</taxon>
        <taxon>Sphingobacteriia</taxon>
        <taxon>Sphingobacteriales</taxon>
        <taxon>Sphingobacteriaceae</taxon>
        <taxon>Pedobacter</taxon>
    </lineage>
</organism>
<dbReference type="InterPro" id="IPR012910">
    <property type="entry name" value="Plug_dom"/>
</dbReference>
<evidence type="ECO:0000256" key="1">
    <source>
        <dbReference type="ARBA" id="ARBA00004571"/>
    </source>
</evidence>
<dbReference type="InterPro" id="IPR039426">
    <property type="entry name" value="TonB-dep_rcpt-like"/>
</dbReference>
<dbReference type="GO" id="GO:0009279">
    <property type="term" value="C:cell outer membrane"/>
    <property type="evidence" value="ECO:0007669"/>
    <property type="project" value="UniProtKB-SubCell"/>
</dbReference>
<dbReference type="AlphaFoldDB" id="A0A2T3HJD6"/>
<evidence type="ECO:0000256" key="4">
    <source>
        <dbReference type="ARBA" id="ARBA00022692"/>
    </source>
</evidence>
<evidence type="ECO:0000256" key="6">
    <source>
        <dbReference type="ARBA" id="ARBA00023077"/>
    </source>
</evidence>
<dbReference type="Pfam" id="PF07715">
    <property type="entry name" value="Plug"/>
    <property type="match status" value="1"/>
</dbReference>
<evidence type="ECO:0000256" key="2">
    <source>
        <dbReference type="ARBA" id="ARBA00022448"/>
    </source>
</evidence>
<comment type="subcellular location">
    <subcellularLocation>
        <location evidence="1 10">Cell outer membrane</location>
        <topology evidence="1 10">Multi-pass membrane protein</topology>
    </subcellularLocation>
</comment>
<evidence type="ECO:0000256" key="8">
    <source>
        <dbReference type="ARBA" id="ARBA00023170"/>
    </source>
</evidence>
<evidence type="ECO:0000259" key="12">
    <source>
        <dbReference type="Pfam" id="PF00593"/>
    </source>
</evidence>
<dbReference type="GO" id="GO:0044718">
    <property type="term" value="P:siderophore transmembrane transport"/>
    <property type="evidence" value="ECO:0007669"/>
    <property type="project" value="TreeGrafter"/>
</dbReference>
<dbReference type="Proteomes" id="UP000240912">
    <property type="component" value="Unassembled WGS sequence"/>
</dbReference>
<evidence type="ECO:0000256" key="5">
    <source>
        <dbReference type="ARBA" id="ARBA00022729"/>
    </source>
</evidence>
<dbReference type="PANTHER" id="PTHR30069">
    <property type="entry name" value="TONB-DEPENDENT OUTER MEMBRANE RECEPTOR"/>
    <property type="match status" value="1"/>
</dbReference>
<comment type="similarity">
    <text evidence="10 11">Belongs to the TonB-dependent receptor family.</text>
</comment>
<keyword evidence="8 14" id="KW-0675">Receptor</keyword>
<feature type="domain" description="TonB-dependent receptor plug" evidence="13">
    <location>
        <begin position="108"/>
        <end position="212"/>
    </location>
</feature>
<evidence type="ECO:0000256" key="9">
    <source>
        <dbReference type="ARBA" id="ARBA00023237"/>
    </source>
</evidence>
<keyword evidence="2 10" id="KW-0813">Transport</keyword>
<proteinExistence type="inferred from homology"/>
<dbReference type="Pfam" id="PF13620">
    <property type="entry name" value="CarboxypepD_reg"/>
    <property type="match status" value="1"/>
</dbReference>
<evidence type="ECO:0000313" key="14">
    <source>
        <dbReference type="EMBL" id="PST82550.1"/>
    </source>
</evidence>
<dbReference type="Gene3D" id="2.40.170.20">
    <property type="entry name" value="TonB-dependent receptor, beta-barrel domain"/>
    <property type="match status" value="1"/>
</dbReference>
<evidence type="ECO:0000313" key="15">
    <source>
        <dbReference type="Proteomes" id="UP000240912"/>
    </source>
</evidence>
<accession>A0A2T3HJD6</accession>
<dbReference type="InterPro" id="IPR000531">
    <property type="entry name" value="Beta-barrel_TonB"/>
</dbReference>
<evidence type="ECO:0000256" key="3">
    <source>
        <dbReference type="ARBA" id="ARBA00022452"/>
    </source>
</evidence>
<keyword evidence="9 10" id="KW-0998">Cell outer membrane</keyword>
<name>A0A2T3HJD6_9SPHI</name>
<keyword evidence="15" id="KW-1185">Reference proteome</keyword>
<dbReference type="Pfam" id="PF00593">
    <property type="entry name" value="TonB_dep_Rec_b-barrel"/>
    <property type="match status" value="1"/>
</dbReference>
<dbReference type="EMBL" id="PYLS01000005">
    <property type="protein sequence ID" value="PST82550.1"/>
    <property type="molecule type" value="Genomic_DNA"/>
</dbReference>
<protein>
    <submittedName>
        <fullName evidence="14">TonB-dependent receptor</fullName>
    </submittedName>
</protein>
<evidence type="ECO:0000256" key="11">
    <source>
        <dbReference type="RuleBase" id="RU003357"/>
    </source>
</evidence>
<feature type="domain" description="TonB-dependent receptor-like beta-barrel" evidence="12">
    <location>
        <begin position="361"/>
        <end position="733"/>
    </location>
</feature>
<dbReference type="Gene3D" id="2.60.40.1120">
    <property type="entry name" value="Carboxypeptidase-like, regulatory domain"/>
    <property type="match status" value="1"/>
</dbReference>
<dbReference type="PANTHER" id="PTHR30069:SF29">
    <property type="entry name" value="HEMOGLOBIN AND HEMOGLOBIN-HAPTOGLOBIN-BINDING PROTEIN 1-RELATED"/>
    <property type="match status" value="1"/>
</dbReference>
<sequence>MLLLWALSLHCFAQIQVSGQVSDEDGAPLAGVDVTAGNVKTRTDQAGRFSFIAPGKDRREVVLSKRGFQTYRQILAAADAPLYLRIILLPAERQLQEVQVLGDRDARLREQPLSVRAVDATFIRRNLGGSMMKTLERLPGVKTIGIGSGQSKPLIRGLGFNRVVVVDKGVKHEGQQWGADHGLEIDQFAAGRIEIVKGPASFLYGSDAIGGTIRIEPPAAPAADGLAGTFTGLAKSNNQLIGGSLQTALRHDKWFADGRFSYQDYGDYRVPATQVNVYNYPVALHRHQLRNTAGKERAVHLTAGYLDSTFRSVFFLSNTWNKSGFFANAHGLEPRRVDAAMHDARSHDILLPAQQVNHFKLLNRSSWQTGNQLFEAELGFQRNFRQEHSDYVNHGYMPAIYPRELAIPSDLERQFDKQVYSLNFRNTLAFERHRLTIGINTERQLNSIGGWSFLVPAFRQFSAGAFAVDNYQITGQLLLQTALRYDHVNFRSFGYSDWFATPVGSESLNLQRAAALGRKFNSLTWSAGLSYSPMPFFARLNVGRSFRVPIAKELAANGVNYHYFSYERGNSQLDPEQSYQADAGLGWKNSVWDITLSPYLNYFSNYIYLNPTADHDYSYGAGNQVFAYTQSRVLRYGLELELSRKIGGGRSIEVLGEYLHARQLSGSKKGFSLPFSPPPSVLFSLTQEFNNGNWLRDAFVSADYRLTAAQNNIVPPERKTPGSAVADLRAGATILAGKQPIGLNLQFRNVFDTKYFMHTSFYRLIDLPEMGRDVVLSISIPFHHQHKKNP</sequence>
<evidence type="ECO:0000256" key="10">
    <source>
        <dbReference type="PROSITE-ProRule" id="PRU01360"/>
    </source>
</evidence>
<keyword evidence="5" id="KW-0732">Signal</keyword>
<dbReference type="GO" id="GO:0015344">
    <property type="term" value="F:siderophore uptake transmembrane transporter activity"/>
    <property type="evidence" value="ECO:0007669"/>
    <property type="project" value="TreeGrafter"/>
</dbReference>